<proteinExistence type="predicted"/>
<keyword evidence="1" id="KW-1133">Transmembrane helix</keyword>
<feature type="transmembrane region" description="Helical" evidence="1">
    <location>
        <begin position="35"/>
        <end position="59"/>
    </location>
</feature>
<keyword evidence="1" id="KW-0812">Transmembrane</keyword>
<comment type="caution">
    <text evidence="2">The sequence shown here is derived from an EMBL/GenBank/DDBJ whole genome shotgun (WGS) entry which is preliminary data.</text>
</comment>
<gene>
    <name evidence="2" type="ORF">B4U80_10956</name>
</gene>
<dbReference type="Gene3D" id="1.20.1070.10">
    <property type="entry name" value="Rhodopsin 7-helix transmembrane proteins"/>
    <property type="match status" value="1"/>
</dbReference>
<dbReference type="Proteomes" id="UP000288716">
    <property type="component" value="Unassembled WGS sequence"/>
</dbReference>
<dbReference type="VEuPathDB" id="VectorBase:LDEU013535"/>
<evidence type="ECO:0000313" key="2">
    <source>
        <dbReference type="EMBL" id="RWS18505.1"/>
    </source>
</evidence>
<dbReference type="SUPFAM" id="SSF81321">
    <property type="entry name" value="Family A G protein-coupled receptor-like"/>
    <property type="match status" value="1"/>
</dbReference>
<organism evidence="2 3">
    <name type="scientific">Leptotrombidium deliense</name>
    <dbReference type="NCBI Taxonomy" id="299467"/>
    <lineage>
        <taxon>Eukaryota</taxon>
        <taxon>Metazoa</taxon>
        <taxon>Ecdysozoa</taxon>
        <taxon>Arthropoda</taxon>
        <taxon>Chelicerata</taxon>
        <taxon>Arachnida</taxon>
        <taxon>Acari</taxon>
        <taxon>Acariformes</taxon>
        <taxon>Trombidiformes</taxon>
        <taxon>Prostigmata</taxon>
        <taxon>Anystina</taxon>
        <taxon>Parasitengona</taxon>
        <taxon>Trombiculoidea</taxon>
        <taxon>Trombiculidae</taxon>
        <taxon>Leptotrombidium</taxon>
    </lineage>
</organism>
<sequence length="112" mass="12687">LAIKIIKRKEVNSISAAMKDIKITKDKQTNRRKTTLTLSLITGAFIACWLPFFIIVAFLPEKIEAPFTIAMHWIVRCLVCGERENTLCTIVNDHKRYSHSIVGPMDTSIANI</sequence>
<accession>A0A443RTH5</accession>
<dbReference type="STRING" id="299467.A0A443RTH5"/>
<dbReference type="AlphaFoldDB" id="A0A443RTH5"/>
<evidence type="ECO:0000313" key="3">
    <source>
        <dbReference type="Proteomes" id="UP000288716"/>
    </source>
</evidence>
<reference evidence="2 3" key="1">
    <citation type="journal article" date="2018" name="Gigascience">
        <title>Genomes of trombidid mites reveal novel predicted allergens and laterally-transferred genes associated with secondary metabolism.</title>
        <authorList>
            <person name="Dong X."/>
            <person name="Chaisiri K."/>
            <person name="Xia D."/>
            <person name="Armstrong S.D."/>
            <person name="Fang Y."/>
            <person name="Donnelly M.J."/>
            <person name="Kadowaki T."/>
            <person name="McGarry J.W."/>
            <person name="Darby A.C."/>
            <person name="Makepeace B.L."/>
        </authorList>
    </citation>
    <scope>NUCLEOTIDE SEQUENCE [LARGE SCALE GENOMIC DNA]</scope>
    <source>
        <strain evidence="2">UoL-UT</strain>
    </source>
</reference>
<evidence type="ECO:0000256" key="1">
    <source>
        <dbReference type="SAM" id="Phobius"/>
    </source>
</evidence>
<protein>
    <recommendedName>
        <fullName evidence="4">G-protein coupled receptors family 1 profile domain-containing protein</fullName>
    </recommendedName>
</protein>
<keyword evidence="1" id="KW-0472">Membrane</keyword>
<evidence type="ECO:0008006" key="4">
    <source>
        <dbReference type="Google" id="ProtNLM"/>
    </source>
</evidence>
<keyword evidence="3" id="KW-1185">Reference proteome</keyword>
<feature type="non-terminal residue" evidence="2">
    <location>
        <position position="1"/>
    </location>
</feature>
<name>A0A443RTH5_9ACAR</name>
<dbReference type="EMBL" id="NCKV01038614">
    <property type="protein sequence ID" value="RWS18505.1"/>
    <property type="molecule type" value="Genomic_DNA"/>
</dbReference>